<dbReference type="Gene3D" id="3.30.70.270">
    <property type="match status" value="1"/>
</dbReference>
<accession>A0AB33BRB7</accession>
<dbReference type="RefSeq" id="WP_419185140.1">
    <property type="nucleotide sequence ID" value="NZ_CP020771.1"/>
</dbReference>
<evidence type="ECO:0000313" key="2">
    <source>
        <dbReference type="Proteomes" id="UP000192439"/>
    </source>
</evidence>
<evidence type="ECO:0000313" key="1">
    <source>
        <dbReference type="EMBL" id="ARI80898.1"/>
    </source>
</evidence>
<dbReference type="EMBL" id="CP020771">
    <property type="protein sequence ID" value="ARI80898.1"/>
    <property type="molecule type" value="Genomic_DNA"/>
</dbReference>
<dbReference type="AlphaFoldDB" id="A0AB33BRB7"/>
<sequence length="82" mass="9720">METECQGSIPSHRLRKIRDFSEIMRQWGQQFQRNFNQTELGRIIYAGGDDFLGIVYNSQFPDPQLDSIDLDRVLHWLQTPHK</sequence>
<dbReference type="Proteomes" id="UP000192439">
    <property type="component" value="Chromosome"/>
</dbReference>
<dbReference type="InterPro" id="IPR043128">
    <property type="entry name" value="Rev_trsase/Diguanyl_cyclase"/>
</dbReference>
<reference evidence="1 2" key="1">
    <citation type="journal article" date="2018" name="Harmful Algae">
        <title>The highly heterogeneous methylated genomes and diverse restriction-modification systems of bloom-forming Microcystis.</title>
        <authorList>
            <person name="Zhao L."/>
            <person name="Song Y."/>
            <person name="Li L."/>
            <person name="Gan N."/>
            <person name="Brand J.J."/>
            <person name="Song L."/>
        </authorList>
    </citation>
    <scope>NUCLEOTIDE SEQUENCE [LARGE SCALE GENOMIC DNA]</scope>
    <source>
        <strain evidence="1 2">PCC 7806SL</strain>
    </source>
</reference>
<protein>
    <submittedName>
        <fullName evidence="1">Uncharacterized protein</fullName>
    </submittedName>
</protein>
<proteinExistence type="predicted"/>
<name>A0AB33BRB7_MICA7</name>
<organism evidence="1 2">
    <name type="scientific">Microcystis aeruginosa PCC 7806SL</name>
    <dbReference type="NCBI Taxonomy" id="1903187"/>
    <lineage>
        <taxon>Bacteria</taxon>
        <taxon>Bacillati</taxon>
        <taxon>Cyanobacteriota</taxon>
        <taxon>Cyanophyceae</taxon>
        <taxon>Oscillatoriophycideae</taxon>
        <taxon>Chroococcales</taxon>
        <taxon>Microcystaceae</taxon>
        <taxon>Microcystis</taxon>
    </lineage>
</organism>
<gene>
    <name evidence="1" type="ORF">BH695_1617</name>
</gene>
<keyword evidence="2" id="KW-1185">Reference proteome</keyword>